<proteinExistence type="predicted"/>
<reference evidence="6" key="1">
    <citation type="journal article" date="2019" name="Int. J. Syst. Evol. Microbiol.">
        <title>The Global Catalogue of Microorganisms (GCM) 10K type strain sequencing project: providing services to taxonomists for standard genome sequencing and annotation.</title>
        <authorList>
            <consortium name="The Broad Institute Genomics Platform"/>
            <consortium name="The Broad Institute Genome Sequencing Center for Infectious Disease"/>
            <person name="Wu L."/>
            <person name="Ma J."/>
        </authorList>
    </citation>
    <scope>NUCLEOTIDE SEQUENCE [LARGE SCALE GENOMIC DNA]</scope>
    <source>
        <strain evidence="6">NBRC 101365</strain>
    </source>
</reference>
<evidence type="ECO:0000256" key="1">
    <source>
        <dbReference type="ARBA" id="ARBA00023015"/>
    </source>
</evidence>
<dbReference type="InterPro" id="IPR050313">
    <property type="entry name" value="Carb_Metab_HTH_regulators"/>
</dbReference>
<dbReference type="PANTHER" id="PTHR30363:SF55">
    <property type="entry name" value="HTH-TYPE TRANSCRIPTIONAL REGULATOR ULAR"/>
    <property type="match status" value="1"/>
</dbReference>
<comment type="caution">
    <text evidence="5">The sequence shown here is derived from an EMBL/GenBank/DDBJ whole genome shotgun (WGS) entry which is preliminary data.</text>
</comment>
<dbReference type="InterPro" id="IPR036390">
    <property type="entry name" value="WH_DNA-bd_sf"/>
</dbReference>
<dbReference type="SMART" id="SM01134">
    <property type="entry name" value="DeoRC"/>
    <property type="match status" value="1"/>
</dbReference>
<evidence type="ECO:0000256" key="2">
    <source>
        <dbReference type="ARBA" id="ARBA00023125"/>
    </source>
</evidence>
<organism evidence="5 6">
    <name type="scientific">Labrys miyagiensis</name>
    <dbReference type="NCBI Taxonomy" id="346912"/>
    <lineage>
        <taxon>Bacteria</taxon>
        <taxon>Pseudomonadati</taxon>
        <taxon>Pseudomonadota</taxon>
        <taxon>Alphaproteobacteria</taxon>
        <taxon>Hyphomicrobiales</taxon>
        <taxon>Xanthobacteraceae</taxon>
        <taxon>Labrys</taxon>
    </lineage>
</organism>
<keyword evidence="2" id="KW-0238">DNA-binding</keyword>
<keyword evidence="6" id="KW-1185">Reference proteome</keyword>
<evidence type="ECO:0000313" key="6">
    <source>
        <dbReference type="Proteomes" id="UP001156882"/>
    </source>
</evidence>
<keyword evidence="1" id="KW-0805">Transcription regulation</keyword>
<dbReference type="PROSITE" id="PS51000">
    <property type="entry name" value="HTH_DEOR_2"/>
    <property type="match status" value="1"/>
</dbReference>
<protein>
    <submittedName>
        <fullName evidence="5">DeoR family transcriptional regulator</fullName>
    </submittedName>
</protein>
<dbReference type="Pfam" id="PF00455">
    <property type="entry name" value="DeoRC"/>
    <property type="match status" value="1"/>
</dbReference>
<feature type="domain" description="HTH deoR-type" evidence="4">
    <location>
        <begin position="3"/>
        <end position="58"/>
    </location>
</feature>
<dbReference type="Gene3D" id="3.40.50.1360">
    <property type="match status" value="1"/>
</dbReference>
<dbReference type="InterPro" id="IPR036388">
    <property type="entry name" value="WH-like_DNA-bd_sf"/>
</dbReference>
<dbReference type="Gene3D" id="1.10.10.10">
    <property type="entry name" value="Winged helix-like DNA-binding domain superfamily/Winged helix DNA-binding domain"/>
    <property type="match status" value="1"/>
</dbReference>
<dbReference type="InterPro" id="IPR018356">
    <property type="entry name" value="Tscrpt_reg_HTH_DeoR_CS"/>
</dbReference>
<dbReference type="Proteomes" id="UP001156882">
    <property type="component" value="Unassembled WGS sequence"/>
</dbReference>
<dbReference type="PROSITE" id="PS00894">
    <property type="entry name" value="HTH_DEOR_1"/>
    <property type="match status" value="1"/>
</dbReference>
<dbReference type="InterPro" id="IPR001034">
    <property type="entry name" value="DeoR_HTH"/>
</dbReference>
<dbReference type="SMART" id="SM00420">
    <property type="entry name" value="HTH_DEOR"/>
    <property type="match status" value="1"/>
</dbReference>
<dbReference type="PRINTS" id="PR00037">
    <property type="entry name" value="HTHLACR"/>
</dbReference>
<dbReference type="InterPro" id="IPR014036">
    <property type="entry name" value="DeoR-like_C"/>
</dbReference>
<accession>A0ABQ6CBG5</accession>
<name>A0ABQ6CBG5_9HYPH</name>
<dbReference type="PANTHER" id="PTHR30363">
    <property type="entry name" value="HTH-TYPE TRANSCRIPTIONAL REGULATOR SRLR-RELATED"/>
    <property type="match status" value="1"/>
</dbReference>
<evidence type="ECO:0000259" key="4">
    <source>
        <dbReference type="PROSITE" id="PS51000"/>
    </source>
</evidence>
<dbReference type="SUPFAM" id="SSF46785">
    <property type="entry name" value="Winged helix' DNA-binding domain"/>
    <property type="match status" value="1"/>
</dbReference>
<gene>
    <name evidence="5" type="ORF">GCM10007874_05590</name>
</gene>
<dbReference type="RefSeq" id="WP_284310357.1">
    <property type="nucleotide sequence ID" value="NZ_BSPC01000005.1"/>
</dbReference>
<dbReference type="InterPro" id="IPR037171">
    <property type="entry name" value="NagB/RpiA_transferase-like"/>
</dbReference>
<dbReference type="EMBL" id="BSPC01000005">
    <property type="protein sequence ID" value="GLS17544.1"/>
    <property type="molecule type" value="Genomic_DNA"/>
</dbReference>
<dbReference type="SUPFAM" id="SSF100950">
    <property type="entry name" value="NagB/RpiA/CoA transferase-like"/>
    <property type="match status" value="1"/>
</dbReference>
<evidence type="ECO:0000313" key="5">
    <source>
        <dbReference type="EMBL" id="GLS17544.1"/>
    </source>
</evidence>
<evidence type="ECO:0000256" key="3">
    <source>
        <dbReference type="ARBA" id="ARBA00023163"/>
    </source>
</evidence>
<keyword evidence="3" id="KW-0804">Transcription</keyword>
<dbReference type="Pfam" id="PF08220">
    <property type="entry name" value="HTH_DeoR"/>
    <property type="match status" value="1"/>
</dbReference>
<sequence length="258" mass="28132">MHEQERWQTILRLVQERSVVSARELADITRASAATLRRDLTQLAAQGLVHRIHGGVQTVGPKGNAKLESASFTVSRTLNADRKRAIARRAVALCRDGESIIINGGSTTFQMVEFLRATRLQILTNSFPIAAALMQESDNRIILPGGEIYRDQSLILSPFDEDSIQHYTASRMFMSAMSIGPLGVIESDPLIARAEAKLLNRAADLIILADSSKFEPRGSMAVAPLSRIKRLITDDGAPKGALDMLREAGVDVEVVAMG</sequence>